<evidence type="ECO:0000256" key="9">
    <source>
        <dbReference type="ARBA" id="ARBA00023172"/>
    </source>
</evidence>
<organism evidence="14 15">
    <name type="scientific">Dendroctonus ponderosae</name>
    <name type="common">Mountain pine beetle</name>
    <dbReference type="NCBI Taxonomy" id="77166"/>
    <lineage>
        <taxon>Eukaryota</taxon>
        <taxon>Metazoa</taxon>
        <taxon>Ecdysozoa</taxon>
        <taxon>Arthropoda</taxon>
        <taxon>Hexapoda</taxon>
        <taxon>Insecta</taxon>
        <taxon>Pterygota</taxon>
        <taxon>Neoptera</taxon>
        <taxon>Endopterygota</taxon>
        <taxon>Coleoptera</taxon>
        <taxon>Polyphaga</taxon>
        <taxon>Cucujiformia</taxon>
        <taxon>Curculionidae</taxon>
        <taxon>Scolytinae</taxon>
        <taxon>Dendroctonus</taxon>
    </lineage>
</organism>
<evidence type="ECO:0000256" key="2">
    <source>
        <dbReference type="ARBA" id="ARBA00004123"/>
    </source>
</evidence>
<dbReference type="Pfam" id="PF21292">
    <property type="entry name" value="EME1-MUS81_C"/>
    <property type="match status" value="1"/>
</dbReference>
<keyword evidence="5" id="KW-0255">Endonuclease</keyword>
<evidence type="ECO:0000313" key="14">
    <source>
        <dbReference type="EnsemblMetazoa" id="XP_019772645.1"/>
    </source>
</evidence>
<sequence length="544" mass="61939">MNEESLADSDDTVIVDKDELNKILKNYSNEDHNAHPSTSKRPGLNIYSLDDFSDAESVCEPVESRYQATSTVTSTKPSWQINFSAADFLEDSGDSDVILTQISQAEATRQQTFSKELQSLLTTEKPIRISEHRSDVELEDAAECDLNAELEMWKNNFKANTLSSESNSQPKVTLDEDNDEAPKTKRGRRQTSAEKEAEKAKKREQKEVEKENRKQVKNALKNVKYFTHPERILDLTVNIDEEISNKSYGKVLETGLTCGYYKFAVSKQIRPNLISWTKNLTGESSNSLNEPEKQYMLIIEVAEFIEHISNNTLTAHIQSLLILPEIEHLTIAVMGLRSYYKYLDSQRNKDFKNAVADAPDRSTRPAGNIPFKYLPKIPKKEIDKKLVELQFFCKSTYVRLLEMIEDLVGFVIECTKSVANRAERLSNSNALQAENEYFAVNNRDCVPIDKDGNGLFRLWSQCLVIFPSASLETAEAITSVYPTLHSLIQAYKSCDDEKSRELLLQNILVRRRADPLDRPRKLGPELSKKVYKVFFSKDNVSISN</sequence>
<evidence type="ECO:0000256" key="6">
    <source>
        <dbReference type="ARBA" id="ARBA00022763"/>
    </source>
</evidence>
<feature type="compositionally biased region" description="Basic and acidic residues" evidence="13">
    <location>
        <begin position="191"/>
        <end position="214"/>
    </location>
</feature>
<dbReference type="GO" id="GO:0000712">
    <property type="term" value="P:resolution of meiotic recombination intermediates"/>
    <property type="evidence" value="ECO:0007669"/>
    <property type="project" value="TreeGrafter"/>
</dbReference>
<keyword evidence="3" id="KW-0540">Nuclease</keyword>
<protein>
    <recommendedName>
        <fullName evidence="16">ERCC4 domain-containing protein</fullName>
    </recommendedName>
</protein>
<dbReference type="Gene3D" id="1.10.150.670">
    <property type="entry name" value="Crossover junction endonuclease EME1, DNA-binding domain"/>
    <property type="match status" value="1"/>
</dbReference>
<dbReference type="GeneID" id="109546212"/>
<dbReference type="InterPro" id="IPR042530">
    <property type="entry name" value="EME1/EME2_C"/>
</dbReference>
<dbReference type="GO" id="GO:0048476">
    <property type="term" value="C:Holliday junction resolvase complex"/>
    <property type="evidence" value="ECO:0007669"/>
    <property type="project" value="InterPro"/>
</dbReference>
<dbReference type="InterPro" id="IPR033310">
    <property type="entry name" value="Mms4/EME1/EME2"/>
</dbReference>
<proteinExistence type="predicted"/>
<dbReference type="Proteomes" id="UP000019118">
    <property type="component" value="Unassembled WGS sequence"/>
</dbReference>
<keyword evidence="8" id="KW-0460">Magnesium</keyword>
<evidence type="ECO:0000256" key="7">
    <source>
        <dbReference type="ARBA" id="ARBA00022801"/>
    </source>
</evidence>
<keyword evidence="10" id="KW-0234">DNA repair</keyword>
<keyword evidence="7" id="KW-0378">Hydrolase</keyword>
<evidence type="ECO:0000256" key="5">
    <source>
        <dbReference type="ARBA" id="ARBA00022759"/>
    </source>
</evidence>
<evidence type="ECO:0000256" key="13">
    <source>
        <dbReference type="SAM" id="MobiDB-lite"/>
    </source>
</evidence>
<evidence type="ECO:0000256" key="8">
    <source>
        <dbReference type="ARBA" id="ARBA00022842"/>
    </source>
</evidence>
<evidence type="ECO:0000256" key="3">
    <source>
        <dbReference type="ARBA" id="ARBA00022722"/>
    </source>
</evidence>
<comment type="subcellular location">
    <subcellularLocation>
        <location evidence="2">Nucleus</location>
    </subcellularLocation>
</comment>
<dbReference type="PANTHER" id="PTHR21077:SF5">
    <property type="entry name" value="CROSSOVER JUNCTION ENDONUCLEASE MMS4"/>
    <property type="match status" value="1"/>
</dbReference>
<name>A0AAR5QHE9_DENPD</name>
<evidence type="ECO:0000256" key="1">
    <source>
        <dbReference type="ARBA" id="ARBA00001946"/>
    </source>
</evidence>
<dbReference type="Gene3D" id="3.40.50.10130">
    <property type="match status" value="1"/>
</dbReference>
<keyword evidence="12" id="KW-0469">Meiosis</keyword>
<evidence type="ECO:0008006" key="16">
    <source>
        <dbReference type="Google" id="ProtNLM"/>
    </source>
</evidence>
<dbReference type="GO" id="GO:0031297">
    <property type="term" value="P:replication fork processing"/>
    <property type="evidence" value="ECO:0007669"/>
    <property type="project" value="TreeGrafter"/>
</dbReference>
<accession>A0AAR5QHE9</accession>
<dbReference type="AlphaFoldDB" id="A0AAR5QHE9"/>
<evidence type="ECO:0000313" key="15">
    <source>
        <dbReference type="Proteomes" id="UP000019118"/>
    </source>
</evidence>
<dbReference type="PANTHER" id="PTHR21077">
    <property type="entry name" value="EME1 PROTEIN"/>
    <property type="match status" value="1"/>
</dbReference>
<keyword evidence="6" id="KW-0227">DNA damage</keyword>
<evidence type="ECO:0000256" key="11">
    <source>
        <dbReference type="ARBA" id="ARBA00023242"/>
    </source>
</evidence>
<evidence type="ECO:0000256" key="10">
    <source>
        <dbReference type="ARBA" id="ARBA00023204"/>
    </source>
</evidence>
<evidence type="ECO:0000256" key="12">
    <source>
        <dbReference type="ARBA" id="ARBA00023254"/>
    </source>
</evidence>
<dbReference type="EnsemblMetazoa" id="XM_019917086.1">
    <property type="protein sequence ID" value="XP_019772645.1"/>
    <property type="gene ID" value="LOC109546212"/>
</dbReference>
<dbReference type="GO" id="GO:0031573">
    <property type="term" value="P:mitotic intra-S DNA damage checkpoint signaling"/>
    <property type="evidence" value="ECO:0007669"/>
    <property type="project" value="TreeGrafter"/>
</dbReference>
<keyword evidence="11" id="KW-0539">Nucleus</keyword>
<dbReference type="GO" id="GO:0006302">
    <property type="term" value="P:double-strand break repair"/>
    <property type="evidence" value="ECO:0007669"/>
    <property type="project" value="TreeGrafter"/>
</dbReference>
<dbReference type="GO" id="GO:0046872">
    <property type="term" value="F:metal ion binding"/>
    <property type="evidence" value="ECO:0007669"/>
    <property type="project" value="UniProtKB-KW"/>
</dbReference>
<keyword evidence="15" id="KW-1185">Reference proteome</keyword>
<feature type="compositionally biased region" description="Polar residues" evidence="13">
    <location>
        <begin position="161"/>
        <end position="171"/>
    </location>
</feature>
<reference evidence="14" key="2">
    <citation type="submission" date="2024-08" db="UniProtKB">
        <authorList>
            <consortium name="EnsemblMetazoa"/>
        </authorList>
    </citation>
    <scope>IDENTIFICATION</scope>
</reference>
<dbReference type="KEGG" id="dpa:109546212"/>
<dbReference type="GO" id="GO:0005634">
    <property type="term" value="C:nucleus"/>
    <property type="evidence" value="ECO:0007669"/>
    <property type="project" value="UniProtKB-SubCell"/>
</dbReference>
<feature type="region of interest" description="Disordered" evidence="13">
    <location>
        <begin position="161"/>
        <end position="214"/>
    </location>
</feature>
<comment type="cofactor">
    <cofactor evidence="1">
        <name>Mg(2+)</name>
        <dbReference type="ChEBI" id="CHEBI:18420"/>
    </cofactor>
</comment>
<keyword evidence="9" id="KW-0233">DNA recombination</keyword>
<reference evidence="15" key="1">
    <citation type="journal article" date="2013" name="Genome Biol.">
        <title>Draft genome of the mountain pine beetle, Dendroctonus ponderosae Hopkins, a major forest pest.</title>
        <authorList>
            <person name="Keeling C.I."/>
            <person name="Yuen M.M."/>
            <person name="Liao N.Y."/>
            <person name="Docking T.R."/>
            <person name="Chan S.K."/>
            <person name="Taylor G.A."/>
            <person name="Palmquist D.L."/>
            <person name="Jackman S.D."/>
            <person name="Nguyen A."/>
            <person name="Li M."/>
            <person name="Henderson H."/>
            <person name="Janes J.K."/>
            <person name="Zhao Y."/>
            <person name="Pandoh P."/>
            <person name="Moore R."/>
            <person name="Sperling F.A."/>
            <person name="Huber D.P."/>
            <person name="Birol I."/>
            <person name="Jones S.J."/>
            <person name="Bohlmann J."/>
        </authorList>
    </citation>
    <scope>NUCLEOTIDE SEQUENCE</scope>
</reference>
<dbReference type="GO" id="GO:0008821">
    <property type="term" value="F:crossover junction DNA endonuclease activity"/>
    <property type="evidence" value="ECO:0007669"/>
    <property type="project" value="TreeGrafter"/>
</dbReference>
<evidence type="ECO:0000256" key="4">
    <source>
        <dbReference type="ARBA" id="ARBA00022723"/>
    </source>
</evidence>
<keyword evidence="4" id="KW-0479">Metal-binding</keyword>